<dbReference type="InterPro" id="IPR018060">
    <property type="entry name" value="HTH_AraC"/>
</dbReference>
<keyword evidence="2 5" id="KW-0238">DNA-binding</keyword>
<keyword evidence="1" id="KW-0805">Transcription regulation</keyword>
<evidence type="ECO:0000259" key="4">
    <source>
        <dbReference type="PROSITE" id="PS01124"/>
    </source>
</evidence>
<dbReference type="PROSITE" id="PS01124">
    <property type="entry name" value="HTH_ARAC_FAMILY_2"/>
    <property type="match status" value="1"/>
</dbReference>
<sequence length="268" mass="31398">MDISDENKPKILQTCYFTRSREGEQFIHEHVLGFQVTGTMTVHDGHKEYISKEGDFRLCRRNRLAKFEKTPPENGEFKIISIYLDQETLKKLSKELNVKATKSVATSDTLITLKEHPLYKSFVDSLWVYLQLPENEQQVLMDTKVKEAVQIILTVNPELKDILFDFNDPGKIDIEAFMMKNFHFNVQLNRFAYLTGRSLSTFKRDFEKIFHTTPSRWLTQQRLQEAYYQIKEKGKKPSDVYIEVGFEDLSHFSFAFKKQFGVAPSMLV</sequence>
<evidence type="ECO:0000256" key="1">
    <source>
        <dbReference type="ARBA" id="ARBA00023015"/>
    </source>
</evidence>
<dbReference type="SMART" id="SM00342">
    <property type="entry name" value="HTH_ARAC"/>
    <property type="match status" value="1"/>
</dbReference>
<evidence type="ECO:0000313" key="6">
    <source>
        <dbReference type="Proteomes" id="UP000184480"/>
    </source>
</evidence>
<dbReference type="OrthoDB" id="4480133at2"/>
<dbReference type="GO" id="GO:0003700">
    <property type="term" value="F:DNA-binding transcription factor activity"/>
    <property type="evidence" value="ECO:0007669"/>
    <property type="project" value="InterPro"/>
</dbReference>
<organism evidence="5 6">
    <name type="scientific">Dysgonomonas macrotermitis</name>
    <dbReference type="NCBI Taxonomy" id="1346286"/>
    <lineage>
        <taxon>Bacteria</taxon>
        <taxon>Pseudomonadati</taxon>
        <taxon>Bacteroidota</taxon>
        <taxon>Bacteroidia</taxon>
        <taxon>Bacteroidales</taxon>
        <taxon>Dysgonomonadaceae</taxon>
        <taxon>Dysgonomonas</taxon>
    </lineage>
</organism>
<dbReference type="Pfam" id="PF22200">
    <property type="entry name" value="ExsA_N"/>
    <property type="match status" value="1"/>
</dbReference>
<name>A0A1M4Z9J2_9BACT</name>
<dbReference type="RefSeq" id="WP_062181621.1">
    <property type="nucleotide sequence ID" value="NZ_BBXL01000013.1"/>
</dbReference>
<proteinExistence type="predicted"/>
<dbReference type="GO" id="GO:0043565">
    <property type="term" value="F:sequence-specific DNA binding"/>
    <property type="evidence" value="ECO:0007669"/>
    <property type="project" value="InterPro"/>
</dbReference>
<keyword evidence="3" id="KW-0804">Transcription</keyword>
<dbReference type="Gene3D" id="1.10.10.60">
    <property type="entry name" value="Homeodomain-like"/>
    <property type="match status" value="1"/>
</dbReference>
<gene>
    <name evidence="5" type="ORF">SAMN05444362_10420</name>
</gene>
<dbReference type="STRING" id="1346286.SAMN05444362_10420"/>
<dbReference type="InterPro" id="IPR050204">
    <property type="entry name" value="AraC_XylS_family_regulators"/>
</dbReference>
<dbReference type="EMBL" id="FQUC01000004">
    <property type="protein sequence ID" value="SHF14608.1"/>
    <property type="molecule type" value="Genomic_DNA"/>
</dbReference>
<dbReference type="Proteomes" id="UP000184480">
    <property type="component" value="Unassembled WGS sequence"/>
</dbReference>
<evidence type="ECO:0000313" key="5">
    <source>
        <dbReference type="EMBL" id="SHF14608.1"/>
    </source>
</evidence>
<dbReference type="AlphaFoldDB" id="A0A1M4Z9J2"/>
<protein>
    <submittedName>
        <fullName evidence="5">AraC-type DNA-binding protein</fullName>
    </submittedName>
</protein>
<dbReference type="PANTHER" id="PTHR46796">
    <property type="entry name" value="HTH-TYPE TRANSCRIPTIONAL ACTIVATOR RHAS-RELATED"/>
    <property type="match status" value="1"/>
</dbReference>
<reference evidence="5" key="1">
    <citation type="submission" date="2016-11" db="EMBL/GenBank/DDBJ databases">
        <authorList>
            <person name="Jaros S."/>
            <person name="Januszkiewicz K."/>
            <person name="Wedrychowicz H."/>
        </authorList>
    </citation>
    <scope>NUCLEOTIDE SEQUENCE [LARGE SCALE GENOMIC DNA]</scope>
    <source>
        <strain evidence="5">DSM 27370</strain>
    </source>
</reference>
<keyword evidence="6" id="KW-1185">Reference proteome</keyword>
<dbReference type="InterPro" id="IPR009057">
    <property type="entry name" value="Homeodomain-like_sf"/>
</dbReference>
<dbReference type="InterPro" id="IPR054015">
    <property type="entry name" value="ExsA-like_N"/>
</dbReference>
<dbReference type="Pfam" id="PF12833">
    <property type="entry name" value="HTH_18"/>
    <property type="match status" value="1"/>
</dbReference>
<evidence type="ECO:0000256" key="2">
    <source>
        <dbReference type="ARBA" id="ARBA00023125"/>
    </source>
</evidence>
<evidence type="ECO:0000256" key="3">
    <source>
        <dbReference type="ARBA" id="ARBA00023163"/>
    </source>
</evidence>
<accession>A0A1M4Z9J2</accession>
<dbReference type="SUPFAM" id="SSF46689">
    <property type="entry name" value="Homeodomain-like"/>
    <property type="match status" value="1"/>
</dbReference>
<feature type="domain" description="HTH araC/xylS-type" evidence="4">
    <location>
        <begin position="172"/>
        <end position="268"/>
    </location>
</feature>